<evidence type="ECO:0008006" key="3">
    <source>
        <dbReference type="Google" id="ProtNLM"/>
    </source>
</evidence>
<dbReference type="Gene3D" id="3.40.50.300">
    <property type="entry name" value="P-loop containing nucleotide triphosphate hydrolases"/>
    <property type="match status" value="1"/>
</dbReference>
<dbReference type="InterPro" id="IPR027417">
    <property type="entry name" value="P-loop_NTPase"/>
</dbReference>
<dbReference type="PANTHER" id="PTHR48312">
    <property type="match status" value="1"/>
</dbReference>
<evidence type="ECO:0000313" key="2">
    <source>
        <dbReference type="Proteomes" id="UP001152320"/>
    </source>
</evidence>
<protein>
    <recommendedName>
        <fullName evidence="3">Sulfotransferase family protein</fullName>
    </recommendedName>
</protein>
<keyword evidence="2" id="KW-1185">Reference proteome</keyword>
<proteinExistence type="predicted"/>
<dbReference type="EMBL" id="JAIZAY010000006">
    <property type="protein sequence ID" value="KAJ8039926.1"/>
    <property type="molecule type" value="Genomic_DNA"/>
</dbReference>
<comment type="caution">
    <text evidence="1">The sequence shown here is derived from an EMBL/GenBank/DDBJ whole genome shotgun (WGS) entry which is preliminary data.</text>
</comment>
<dbReference type="Proteomes" id="UP001152320">
    <property type="component" value="Chromosome 6"/>
</dbReference>
<dbReference type="AlphaFoldDB" id="A0A9Q1C724"/>
<dbReference type="SUPFAM" id="SSF52540">
    <property type="entry name" value="P-loop containing nucleoside triphosphate hydrolases"/>
    <property type="match status" value="1"/>
</dbReference>
<accession>A0A9Q1C724</accession>
<reference evidence="1" key="1">
    <citation type="submission" date="2021-10" db="EMBL/GenBank/DDBJ databases">
        <title>Tropical sea cucumber genome reveals ecological adaptation and Cuvierian tubules defense mechanism.</title>
        <authorList>
            <person name="Chen T."/>
        </authorList>
    </citation>
    <scope>NUCLEOTIDE SEQUENCE</scope>
    <source>
        <strain evidence="1">Nanhai2018</strain>
        <tissue evidence="1">Muscle</tissue>
    </source>
</reference>
<dbReference type="PANTHER" id="PTHR48312:SF1">
    <property type="entry name" value="SULFOTRANSFERASE"/>
    <property type="match status" value="1"/>
</dbReference>
<sequence length="319" mass="37687">MDKQNGDTPLRVFLWMVPRTNSTVFMKCLSFVDDAEVWLEPYLACHMNLTLYNPDWGKGNPAVERAKAEYEEMESKDEYAALKKLEIEKANQYKNVWPQETFSYPWLKEQLEKDPKDKKYVFIKEESFAIKDHLEYLPNVPTRHAFLIRHPQEVYTSFKNVCVNSADFAQFPWDDYHIGDNVPFLPVKDLFKVHNDNWKYMKENLDSDPVIIDGFDLASQPEVMLPKFFEKLGIPYKKSYLQWNGDPELVFSTWRGSSEFVILTSKTRVTSRAVESTRFEPPKYPRGTSRPEWKITDELKEYIEGAMPFYEEMYANRLT</sequence>
<dbReference type="OrthoDB" id="10031677at2759"/>
<gene>
    <name evidence="1" type="ORF">HOLleu_14084</name>
</gene>
<evidence type="ECO:0000313" key="1">
    <source>
        <dbReference type="EMBL" id="KAJ8039926.1"/>
    </source>
</evidence>
<name>A0A9Q1C724_HOLLE</name>
<organism evidence="1 2">
    <name type="scientific">Holothuria leucospilota</name>
    <name type="common">Black long sea cucumber</name>
    <name type="synonym">Mertensiothuria leucospilota</name>
    <dbReference type="NCBI Taxonomy" id="206669"/>
    <lineage>
        <taxon>Eukaryota</taxon>
        <taxon>Metazoa</taxon>
        <taxon>Echinodermata</taxon>
        <taxon>Eleutherozoa</taxon>
        <taxon>Echinozoa</taxon>
        <taxon>Holothuroidea</taxon>
        <taxon>Aspidochirotacea</taxon>
        <taxon>Aspidochirotida</taxon>
        <taxon>Holothuriidae</taxon>
        <taxon>Holothuria</taxon>
    </lineage>
</organism>